<dbReference type="Proteomes" id="UP000479692">
    <property type="component" value="Unassembled WGS sequence"/>
</dbReference>
<feature type="coiled-coil region" evidence="1">
    <location>
        <begin position="42"/>
        <end position="90"/>
    </location>
</feature>
<accession>A0A7C9MLH2</accession>
<protein>
    <submittedName>
        <fullName evidence="2">Uncharacterized protein</fullName>
    </submittedName>
</protein>
<evidence type="ECO:0000313" key="2">
    <source>
        <dbReference type="EMBL" id="MUV13527.1"/>
    </source>
</evidence>
<organism evidence="2 3">
    <name type="scientific">Noviluteimonas gilva</name>
    <dbReference type="NCBI Taxonomy" id="2682097"/>
    <lineage>
        <taxon>Bacteria</taxon>
        <taxon>Pseudomonadati</taxon>
        <taxon>Pseudomonadota</taxon>
        <taxon>Gammaproteobacteria</taxon>
        <taxon>Lysobacterales</taxon>
        <taxon>Lysobacteraceae</taxon>
        <taxon>Noviluteimonas</taxon>
    </lineage>
</organism>
<evidence type="ECO:0000256" key="1">
    <source>
        <dbReference type="SAM" id="Coils"/>
    </source>
</evidence>
<keyword evidence="1" id="KW-0175">Coiled coil</keyword>
<comment type="caution">
    <text evidence="2">The sequence shown here is derived from an EMBL/GenBank/DDBJ whole genome shotgun (WGS) entry which is preliminary data.</text>
</comment>
<gene>
    <name evidence="2" type="ORF">GN331_04815</name>
</gene>
<evidence type="ECO:0000313" key="3">
    <source>
        <dbReference type="Proteomes" id="UP000479692"/>
    </source>
</evidence>
<proteinExistence type="predicted"/>
<dbReference type="AlphaFoldDB" id="A0A7C9MLH2"/>
<name>A0A7C9MLH2_9GAMM</name>
<sequence>MTDLPQDALRELRDEYERAGDYWGEGPYGIDEELLKRFDAARGTLQSELAALRQRCEKFERDYGAATIRLGQLADQRNAAIARAEQAERDALRLDYIERTFSGMTNRERYLPVQMIWGKGSNGRTLREACDKYMAREAANTNGGRQDG</sequence>
<keyword evidence="3" id="KW-1185">Reference proteome</keyword>
<reference evidence="2 3" key="1">
    <citation type="submission" date="2019-12" db="EMBL/GenBank/DDBJ databases">
        <authorList>
            <person name="Xu J."/>
        </authorList>
    </citation>
    <scope>NUCLEOTIDE SEQUENCE [LARGE SCALE GENOMIC DNA]</scope>
    <source>
        <strain evidence="2 3">HX-5-24</strain>
    </source>
</reference>
<dbReference type="RefSeq" id="WP_156640711.1">
    <property type="nucleotide sequence ID" value="NZ_WOXT01000001.1"/>
</dbReference>
<dbReference type="EMBL" id="WOXT01000001">
    <property type="protein sequence ID" value="MUV13527.1"/>
    <property type="molecule type" value="Genomic_DNA"/>
</dbReference>